<dbReference type="AlphaFoldDB" id="Q2RJL5"/>
<name>Q2RJL5_MOOTA</name>
<dbReference type="EMBL" id="CP000232">
    <property type="protein sequence ID" value="ABC19374.1"/>
    <property type="molecule type" value="Genomic_DNA"/>
</dbReference>
<dbReference type="HOGENOM" id="CLU_105318_2_0_9"/>
<accession>Q2RJL5</accession>
<sequence>MRAGLEQGLITAIKGDREEKPVDRLEHIFELQERFDRDLARRRQLPDYSPAEWIQKEVLAIVAELGELLDEVNFKWWKNPHPLDHEAIKGELVDILHFLVSMCLKAGITAEDFYQAYLAKNQVNFRRQQGLTDQKEYAAGWADKEE</sequence>
<dbReference type="STRING" id="264732.Moth_1060"/>
<evidence type="ECO:0000313" key="1">
    <source>
        <dbReference type="EMBL" id="ABC19374.1"/>
    </source>
</evidence>
<dbReference type="Pfam" id="PF08761">
    <property type="entry name" value="dUTPase_2"/>
    <property type="match status" value="1"/>
</dbReference>
<gene>
    <name evidence="1" type="ordered locus">Moth_1060</name>
</gene>
<reference evidence="1" key="1">
    <citation type="submission" date="2005-12" db="EMBL/GenBank/DDBJ databases">
        <title>Complete sequence of Moorella thermoacetica ATCC 39073.</title>
        <authorList>
            <consortium name="US DOE Joint Genome Institute"/>
            <person name="Copeland A."/>
            <person name="Lucas S."/>
            <person name="Lapidus A."/>
            <person name="Barry K."/>
            <person name="Detter J.C."/>
            <person name="Glavina T."/>
            <person name="Hammon N."/>
            <person name="Israni S."/>
            <person name="Pitluck S."/>
            <person name="Chertkov O."/>
            <person name="Saunders E.H."/>
            <person name="Brettin T."/>
            <person name="Bruce D."/>
            <person name="Han C."/>
            <person name="Tapia R."/>
            <person name="Gilna P."/>
            <person name="Schmutz J."/>
            <person name="Larimer F."/>
            <person name="Land M."/>
            <person name="Kyrpides N."/>
            <person name="Anderson I."/>
            <person name="Richardson P."/>
            <person name="Ragsdale S."/>
        </authorList>
    </citation>
    <scope>NUCLEOTIDE SEQUENCE</scope>
    <source>
        <strain evidence="1">ATCC 39073</strain>
    </source>
</reference>
<protein>
    <recommendedName>
        <fullName evidence="2">dUTPase</fullName>
    </recommendedName>
</protein>
<dbReference type="Gene3D" id="1.10.4010.10">
    <property type="entry name" value="Type II deoxyuridine triphosphatase"/>
    <property type="match status" value="2"/>
</dbReference>
<dbReference type="eggNOG" id="COG4508">
    <property type="taxonomic scope" value="Bacteria"/>
</dbReference>
<organism evidence="1">
    <name type="scientific">Moorella thermoacetica (strain ATCC 39073 / JCM 9320)</name>
    <dbReference type="NCBI Taxonomy" id="264732"/>
    <lineage>
        <taxon>Bacteria</taxon>
        <taxon>Bacillati</taxon>
        <taxon>Bacillota</taxon>
        <taxon>Clostridia</taxon>
        <taxon>Neomoorellales</taxon>
        <taxon>Neomoorellaceae</taxon>
        <taxon>Neomoorella</taxon>
    </lineage>
</organism>
<evidence type="ECO:0008006" key="2">
    <source>
        <dbReference type="Google" id="ProtNLM"/>
    </source>
</evidence>
<dbReference type="CDD" id="cd11527">
    <property type="entry name" value="NTP-PPase_dUTPase"/>
    <property type="match status" value="1"/>
</dbReference>
<dbReference type="EnsemblBacteria" id="ABC19374">
    <property type="protein sequence ID" value="ABC19374"/>
    <property type="gene ID" value="Moth_1060"/>
</dbReference>
<dbReference type="KEGG" id="mta:Moth_1060"/>
<proteinExistence type="predicted"/>
<dbReference type="InterPro" id="IPR014871">
    <property type="entry name" value="dUTPase/dCTP_pyrophosphatase"/>
</dbReference>
<dbReference type="SUPFAM" id="SSF101386">
    <property type="entry name" value="all-alpha NTP pyrophosphatases"/>
    <property type="match status" value="1"/>
</dbReference>
<dbReference type="PATRIC" id="fig|264732.11.peg.1141"/>
<dbReference type="OrthoDB" id="5506143at2"/>